<organism evidence="2 3">
    <name type="scientific">Catellatospora chokoriensis</name>
    <dbReference type="NCBI Taxonomy" id="310353"/>
    <lineage>
        <taxon>Bacteria</taxon>
        <taxon>Bacillati</taxon>
        <taxon>Actinomycetota</taxon>
        <taxon>Actinomycetes</taxon>
        <taxon>Micromonosporales</taxon>
        <taxon>Micromonosporaceae</taxon>
        <taxon>Catellatospora</taxon>
    </lineage>
</organism>
<dbReference type="Pfam" id="PF14024">
    <property type="entry name" value="DUF4240"/>
    <property type="match status" value="1"/>
</dbReference>
<evidence type="ECO:0000313" key="2">
    <source>
        <dbReference type="EMBL" id="GIF87587.1"/>
    </source>
</evidence>
<proteinExistence type="predicted"/>
<sequence>MAHCVAVDIERFWALIEQARTDVEGDIGEDGTGLAKALTARLSALSLPEIAAFATRFDTLRAAADRYDLWGAAHLIGGGCSDDAFVDFRSGLIAAGRKWYEAALADPDALAGHPSVVEAVEWDDDSAIFAELVGYAAADAFREVAGAELVLPEVAKAPTAGEDWDFEDDDQMRHRLPRLSALVLGWPANEGCRC</sequence>
<dbReference type="EMBL" id="BONG01000004">
    <property type="protein sequence ID" value="GIF87587.1"/>
    <property type="molecule type" value="Genomic_DNA"/>
</dbReference>
<gene>
    <name evidence="2" type="ORF">Cch02nite_10310</name>
</gene>
<dbReference type="AlphaFoldDB" id="A0A8J3JMJ8"/>
<evidence type="ECO:0000313" key="3">
    <source>
        <dbReference type="Proteomes" id="UP000619293"/>
    </source>
</evidence>
<evidence type="ECO:0000259" key="1">
    <source>
        <dbReference type="Pfam" id="PF14024"/>
    </source>
</evidence>
<reference evidence="2 3" key="1">
    <citation type="submission" date="2021-01" db="EMBL/GenBank/DDBJ databases">
        <title>Whole genome shotgun sequence of Catellatospora chokoriensis NBRC 107358.</title>
        <authorList>
            <person name="Komaki H."/>
            <person name="Tamura T."/>
        </authorList>
    </citation>
    <scope>NUCLEOTIDE SEQUENCE [LARGE SCALE GENOMIC DNA]</scope>
    <source>
        <strain evidence="2 3">NBRC 107358</strain>
    </source>
</reference>
<dbReference type="InterPro" id="IPR025334">
    <property type="entry name" value="DUF4240"/>
</dbReference>
<name>A0A8J3JMJ8_9ACTN</name>
<protein>
    <recommendedName>
        <fullName evidence="1">DUF4240 domain-containing protein</fullName>
    </recommendedName>
</protein>
<accession>A0A8J3JMJ8</accession>
<comment type="caution">
    <text evidence="2">The sequence shown here is derived from an EMBL/GenBank/DDBJ whole genome shotgun (WGS) entry which is preliminary data.</text>
</comment>
<dbReference type="Proteomes" id="UP000619293">
    <property type="component" value="Unassembled WGS sequence"/>
</dbReference>
<keyword evidence="3" id="KW-1185">Reference proteome</keyword>
<feature type="domain" description="DUF4240" evidence="1">
    <location>
        <begin position="10"/>
        <end position="142"/>
    </location>
</feature>